<dbReference type="Proteomes" id="UP000663823">
    <property type="component" value="Unassembled WGS sequence"/>
</dbReference>
<evidence type="ECO:0000256" key="1">
    <source>
        <dbReference type="SAM" id="MobiDB-lite"/>
    </source>
</evidence>
<proteinExistence type="predicted"/>
<dbReference type="EMBL" id="CAJNOO010000572">
    <property type="protein sequence ID" value="CAF0981587.1"/>
    <property type="molecule type" value="Genomic_DNA"/>
</dbReference>
<sequence length="126" mass="14924">MYYRNEKSIHLHHTKPGLVGHTYSDLQNIFNEDQQQQNISDGQNTPLQLTTEQIEQRKKNYEEKVKQLIEREKIPTNLLKELIELTKKVIEDYKNGTFLNDKNESKNSDENTSRQNDEGKLVYLMN</sequence>
<organism evidence="2 4">
    <name type="scientific">Rotaria sordida</name>
    <dbReference type="NCBI Taxonomy" id="392033"/>
    <lineage>
        <taxon>Eukaryota</taxon>
        <taxon>Metazoa</taxon>
        <taxon>Spiralia</taxon>
        <taxon>Gnathifera</taxon>
        <taxon>Rotifera</taxon>
        <taxon>Eurotatoria</taxon>
        <taxon>Bdelloidea</taxon>
        <taxon>Philodinida</taxon>
        <taxon>Philodinidae</taxon>
        <taxon>Rotaria</taxon>
    </lineage>
</organism>
<protein>
    <submittedName>
        <fullName evidence="2">Uncharacterized protein</fullName>
    </submittedName>
</protein>
<evidence type="ECO:0000313" key="2">
    <source>
        <dbReference type="EMBL" id="CAF0981587.1"/>
    </source>
</evidence>
<reference evidence="2" key="1">
    <citation type="submission" date="2021-02" db="EMBL/GenBank/DDBJ databases">
        <authorList>
            <person name="Nowell W R."/>
        </authorList>
    </citation>
    <scope>NUCLEOTIDE SEQUENCE</scope>
</reference>
<evidence type="ECO:0000313" key="3">
    <source>
        <dbReference type="EMBL" id="CAF3862631.1"/>
    </source>
</evidence>
<feature type="compositionally biased region" description="Basic and acidic residues" evidence="1">
    <location>
        <begin position="101"/>
        <end position="120"/>
    </location>
</feature>
<dbReference type="AlphaFoldDB" id="A0A814FJU3"/>
<comment type="caution">
    <text evidence="2">The sequence shown here is derived from an EMBL/GenBank/DDBJ whole genome shotgun (WGS) entry which is preliminary data.</text>
</comment>
<accession>A0A814FJU3</accession>
<name>A0A814FJU3_9BILA</name>
<gene>
    <name evidence="3" type="ORF">OTI717_LOCUS21783</name>
    <name evidence="2" type="ORF">RFH988_LOCUS13175</name>
</gene>
<evidence type="ECO:0000313" key="4">
    <source>
        <dbReference type="Proteomes" id="UP000663882"/>
    </source>
</evidence>
<feature type="region of interest" description="Disordered" evidence="1">
    <location>
        <begin position="98"/>
        <end position="126"/>
    </location>
</feature>
<dbReference type="Proteomes" id="UP000663882">
    <property type="component" value="Unassembled WGS sequence"/>
</dbReference>
<dbReference type="EMBL" id="CAJOAX010003591">
    <property type="protein sequence ID" value="CAF3862631.1"/>
    <property type="molecule type" value="Genomic_DNA"/>
</dbReference>